<evidence type="ECO:0000256" key="1">
    <source>
        <dbReference type="SAM" id="Phobius"/>
    </source>
</evidence>
<keyword evidence="1" id="KW-0472">Membrane</keyword>
<dbReference type="Proteomes" id="UP000275777">
    <property type="component" value="Chromosome"/>
</dbReference>
<organism evidence="2 3">
    <name type="scientific">Chromobacterium violaceum</name>
    <dbReference type="NCBI Taxonomy" id="536"/>
    <lineage>
        <taxon>Bacteria</taxon>
        <taxon>Pseudomonadati</taxon>
        <taxon>Pseudomonadota</taxon>
        <taxon>Betaproteobacteria</taxon>
        <taxon>Neisseriales</taxon>
        <taxon>Chromobacteriaceae</taxon>
        <taxon>Chromobacterium</taxon>
    </lineage>
</organism>
<accession>A0A3S5DL70</accession>
<keyword evidence="1" id="KW-0812">Transmembrane</keyword>
<dbReference type="AlphaFoldDB" id="A0A3S5DL70"/>
<evidence type="ECO:0000313" key="3">
    <source>
        <dbReference type="Proteomes" id="UP000275777"/>
    </source>
</evidence>
<proteinExistence type="predicted"/>
<name>A0A3S5DL70_CHRVL</name>
<reference evidence="2 3" key="1">
    <citation type="submission" date="2018-12" db="EMBL/GenBank/DDBJ databases">
        <authorList>
            <consortium name="Pathogen Informatics"/>
        </authorList>
    </citation>
    <scope>NUCLEOTIDE SEQUENCE [LARGE SCALE GENOMIC DNA]</scope>
    <source>
        <strain evidence="2 3">NCTC9695</strain>
    </source>
</reference>
<protein>
    <submittedName>
        <fullName evidence="2">Uncharacterized protein</fullName>
    </submittedName>
</protein>
<feature type="transmembrane region" description="Helical" evidence="1">
    <location>
        <begin position="89"/>
        <end position="109"/>
    </location>
</feature>
<feature type="transmembrane region" description="Helical" evidence="1">
    <location>
        <begin position="60"/>
        <end position="83"/>
    </location>
</feature>
<gene>
    <name evidence="2" type="ORF">NCTC9695_01125</name>
</gene>
<keyword evidence="1" id="KW-1133">Transmembrane helix</keyword>
<sequence length="157" mass="17080">MSARWARVRHCVQAYCICCINTTQNLGNEDSSGGGRAADVKIPDSIHRRRRGAQFDSRPLVRQSAVSALFCLPLLLSVPLYALAADQHALLLGQAGWLAALGCGTLWLYGRGQRRKARATLQDACLGLLEFDLAQQYVRGSVHTLQRLLGLPPTPAA</sequence>
<evidence type="ECO:0000313" key="2">
    <source>
        <dbReference type="EMBL" id="VEB40723.1"/>
    </source>
</evidence>
<dbReference type="EMBL" id="LR134182">
    <property type="protein sequence ID" value="VEB40723.1"/>
    <property type="molecule type" value="Genomic_DNA"/>
</dbReference>